<dbReference type="PANTHER" id="PTHR38105">
    <property type="entry name" value="OUTER MEMBRANE PROTEIN-RELATED-RELATED"/>
    <property type="match status" value="1"/>
</dbReference>
<dbReference type="PANTHER" id="PTHR38105:SF5">
    <property type="entry name" value="OUTER MEMBRANE PROTEIN"/>
    <property type="match status" value="1"/>
</dbReference>
<dbReference type="InterPro" id="IPR053713">
    <property type="entry name" value="Bact_OM_Channel_sf"/>
</dbReference>
<evidence type="ECO:0000313" key="4">
    <source>
        <dbReference type="Proteomes" id="UP001304071"/>
    </source>
</evidence>
<evidence type="ECO:0000256" key="1">
    <source>
        <dbReference type="ARBA" id="ARBA00022729"/>
    </source>
</evidence>
<sequence length="249" mass="28942">MKSYLYILPVAAAALLPMTSMADTSYISFEHQYRTENRFNSDKLALAYQFDNGLRFEIAANLINKKRDSFDDPTNYSEYFDTSYRYQINDSLSLIPSIRLKFYTGAGDDYDFSGEIGDNGDTGSRYIPGLAVRYDVNSDLYLWTGYQYEWRKYTHTKGNTSADNQRREVYKVGANYQISKSFTLAYTAQYQDADYTLFDNKQSNYEQSAFLYYRVNRDWQPYLGVDDTAVATDSDHREAKVTAGFNFYF</sequence>
<evidence type="ECO:0000256" key="2">
    <source>
        <dbReference type="SAM" id="SignalP"/>
    </source>
</evidence>
<feature type="chain" id="PRO_5047274551" evidence="2">
    <location>
        <begin position="23"/>
        <end position="249"/>
    </location>
</feature>
<dbReference type="SUPFAM" id="SSF56935">
    <property type="entry name" value="Porins"/>
    <property type="match status" value="1"/>
</dbReference>
<dbReference type="Gene3D" id="2.40.160.40">
    <property type="entry name" value="monomeric porin ompg"/>
    <property type="match status" value="1"/>
</dbReference>
<organism evidence="3 4">
    <name type="scientific">Vibrio porteresiae DSM 19223</name>
    <dbReference type="NCBI Taxonomy" id="1123496"/>
    <lineage>
        <taxon>Bacteria</taxon>
        <taxon>Pseudomonadati</taxon>
        <taxon>Pseudomonadota</taxon>
        <taxon>Gammaproteobacteria</taxon>
        <taxon>Vibrionales</taxon>
        <taxon>Vibrionaceae</taxon>
        <taxon>Vibrio</taxon>
    </lineage>
</organism>
<evidence type="ECO:0000313" key="3">
    <source>
        <dbReference type="EMBL" id="WPC76298.1"/>
    </source>
</evidence>
<keyword evidence="1 2" id="KW-0732">Signal</keyword>
<dbReference type="EMBL" id="CP138204">
    <property type="protein sequence ID" value="WPC76298.1"/>
    <property type="molecule type" value="Genomic_DNA"/>
</dbReference>
<dbReference type="RefSeq" id="WP_261896718.1">
    <property type="nucleotide sequence ID" value="NZ_AP024896.1"/>
</dbReference>
<keyword evidence="4" id="KW-1185">Reference proteome</keyword>
<accession>A0ABZ0QII1</accession>
<protein>
    <submittedName>
        <fullName evidence="3">Oligogalacturonate-specific porin KdgM family protein</fullName>
    </submittedName>
</protein>
<proteinExistence type="predicted"/>
<gene>
    <name evidence="3" type="ORF">R8Z52_17360</name>
</gene>
<dbReference type="Proteomes" id="UP001304071">
    <property type="component" value="Chromosome 2"/>
</dbReference>
<dbReference type="Pfam" id="PF06178">
    <property type="entry name" value="KdgM"/>
    <property type="match status" value="1"/>
</dbReference>
<reference evidence="3 4" key="1">
    <citation type="submission" date="2023-11" db="EMBL/GenBank/DDBJ databases">
        <title>Plant-associative lifestyle of Vibrio porteresiae and its evolutionary dynamics.</title>
        <authorList>
            <person name="Rameshkumar N."/>
            <person name="Kirti K."/>
        </authorList>
    </citation>
    <scope>NUCLEOTIDE SEQUENCE [LARGE SCALE GENOMIC DNA]</scope>
    <source>
        <strain evidence="3 4">MSSRF30</strain>
    </source>
</reference>
<feature type="signal peptide" evidence="2">
    <location>
        <begin position="1"/>
        <end position="22"/>
    </location>
</feature>
<name>A0ABZ0QII1_9VIBR</name>
<dbReference type="InterPro" id="IPR009331">
    <property type="entry name" value="Oligogalacturonate-sp_porin"/>
</dbReference>